<name>A0A8S1UMS3_PAROT</name>
<evidence type="ECO:0008006" key="4">
    <source>
        <dbReference type="Google" id="ProtNLM"/>
    </source>
</evidence>
<accession>A0A8S1UMS3</accession>
<reference evidence="2" key="1">
    <citation type="submission" date="2021-01" db="EMBL/GenBank/DDBJ databases">
        <authorList>
            <consortium name="Genoscope - CEA"/>
            <person name="William W."/>
        </authorList>
    </citation>
    <scope>NUCLEOTIDE SEQUENCE</scope>
</reference>
<gene>
    <name evidence="2" type="ORF">POCTA_138.1.T0460028</name>
</gene>
<feature type="transmembrane region" description="Helical" evidence="1">
    <location>
        <begin position="61"/>
        <end position="82"/>
    </location>
</feature>
<evidence type="ECO:0000256" key="1">
    <source>
        <dbReference type="SAM" id="Phobius"/>
    </source>
</evidence>
<dbReference type="AlphaFoldDB" id="A0A8S1UMS3"/>
<feature type="transmembrane region" description="Helical" evidence="1">
    <location>
        <begin position="38"/>
        <end position="55"/>
    </location>
</feature>
<protein>
    <recommendedName>
        <fullName evidence="4">MICOS complex subunit MIC10</fullName>
    </recommendedName>
</protein>
<sequence>MTEQNNFTLGQSTEVLQYTEKQIQDADILLNRLLVKSFTYTSAGLFSGTLLSIFFKNKVGIIGYSAGIGLGLALHQYSNGLFDNVRRQI</sequence>
<dbReference type="Proteomes" id="UP000683925">
    <property type="component" value="Unassembled WGS sequence"/>
</dbReference>
<evidence type="ECO:0000313" key="2">
    <source>
        <dbReference type="EMBL" id="CAD8164972.1"/>
    </source>
</evidence>
<evidence type="ECO:0000313" key="3">
    <source>
        <dbReference type="Proteomes" id="UP000683925"/>
    </source>
</evidence>
<proteinExistence type="predicted"/>
<dbReference type="EMBL" id="CAJJDP010000046">
    <property type="protein sequence ID" value="CAD8164972.1"/>
    <property type="molecule type" value="Genomic_DNA"/>
</dbReference>
<keyword evidence="1" id="KW-1133">Transmembrane helix</keyword>
<comment type="caution">
    <text evidence="2">The sequence shown here is derived from an EMBL/GenBank/DDBJ whole genome shotgun (WGS) entry which is preliminary data.</text>
</comment>
<keyword evidence="1" id="KW-0472">Membrane</keyword>
<dbReference type="OMA" id="TEQNKFT"/>
<keyword evidence="3" id="KW-1185">Reference proteome</keyword>
<dbReference type="OrthoDB" id="293177at2759"/>
<organism evidence="2 3">
    <name type="scientific">Paramecium octaurelia</name>
    <dbReference type="NCBI Taxonomy" id="43137"/>
    <lineage>
        <taxon>Eukaryota</taxon>
        <taxon>Sar</taxon>
        <taxon>Alveolata</taxon>
        <taxon>Ciliophora</taxon>
        <taxon>Intramacronucleata</taxon>
        <taxon>Oligohymenophorea</taxon>
        <taxon>Peniculida</taxon>
        <taxon>Parameciidae</taxon>
        <taxon>Paramecium</taxon>
    </lineage>
</organism>
<keyword evidence="1" id="KW-0812">Transmembrane</keyword>